<dbReference type="GO" id="GO:0005737">
    <property type="term" value="C:cytoplasm"/>
    <property type="evidence" value="ECO:0007669"/>
    <property type="project" value="TreeGrafter"/>
</dbReference>
<proteinExistence type="predicted"/>
<sequence length="332" mass="36118">MEHKTMLLNQSDIKSLLTMKDIVEIVDKTFVGFGEGTTINPTKVNLDLGETASYPDYHGFMNAMPAYVGWEDIAGIKWAGGFLGKRREMGLPYVTAMIMLIDPAIGEFKCVMDGALITNLRTGAQAAVAAKYMHPGKEITIGLYGAGMQGHMQTLAFAELFDIKELRVYDVFPAAAEKFKEDMKDTVKGEIIVCKEPQEASIGDVVVGFTQSKDKFIKSEWIKPGQIVFPMGSYTECEDELLLNADKIIVDHIGQCMHRGALHDVAAAGKLHEEDIYATIGDVAAGKKPVSNPQNERIVCVPIGTGAMDIAVAGVAYKRALEKGLGGSFNFL</sequence>
<dbReference type="SUPFAM" id="SSF51735">
    <property type="entry name" value="NAD(P)-binding Rossmann-fold domains"/>
    <property type="match status" value="1"/>
</dbReference>
<dbReference type="KEGG" id="ohi:H8790_12565"/>
<dbReference type="Pfam" id="PF02423">
    <property type="entry name" value="OCD_Mu_crystall"/>
    <property type="match status" value="1"/>
</dbReference>
<gene>
    <name evidence="1" type="ORF">H8790_12565</name>
</gene>
<dbReference type="InterPro" id="IPR023401">
    <property type="entry name" value="ODC_N"/>
</dbReference>
<dbReference type="RefSeq" id="WP_187332856.1">
    <property type="nucleotide sequence ID" value="NZ_CP060490.1"/>
</dbReference>
<reference evidence="1 2" key="1">
    <citation type="submission" date="2020-08" db="EMBL/GenBank/DDBJ databases">
        <authorList>
            <person name="Liu C."/>
            <person name="Sun Q."/>
        </authorList>
    </citation>
    <scope>NUCLEOTIDE SEQUENCE [LARGE SCALE GENOMIC DNA]</scope>
    <source>
        <strain evidence="1 2">NSJ-62</strain>
    </source>
</reference>
<protein>
    <submittedName>
        <fullName evidence="1">Ornithine cyclodeaminase family protein</fullName>
    </submittedName>
</protein>
<dbReference type="Proteomes" id="UP000515960">
    <property type="component" value="Chromosome"/>
</dbReference>
<accession>A0A7G9B3X4</accession>
<dbReference type="AlphaFoldDB" id="A0A7G9B3X4"/>
<dbReference type="PANTHER" id="PTHR13812:SF19">
    <property type="entry name" value="KETIMINE REDUCTASE MU-CRYSTALLIN"/>
    <property type="match status" value="1"/>
</dbReference>
<keyword evidence="2" id="KW-1185">Reference proteome</keyword>
<dbReference type="Gene3D" id="3.30.1780.10">
    <property type="entry name" value="ornithine cyclodeaminase, domain 1"/>
    <property type="match status" value="1"/>
</dbReference>
<organism evidence="1 2">
    <name type="scientific">Oscillibacter hominis</name>
    <dbReference type="NCBI Taxonomy" id="2763056"/>
    <lineage>
        <taxon>Bacteria</taxon>
        <taxon>Bacillati</taxon>
        <taxon>Bacillota</taxon>
        <taxon>Clostridia</taxon>
        <taxon>Eubacteriales</taxon>
        <taxon>Oscillospiraceae</taxon>
        <taxon>Oscillibacter</taxon>
    </lineage>
</organism>
<dbReference type="InterPro" id="IPR036291">
    <property type="entry name" value="NAD(P)-bd_dom_sf"/>
</dbReference>
<evidence type="ECO:0000313" key="2">
    <source>
        <dbReference type="Proteomes" id="UP000515960"/>
    </source>
</evidence>
<name>A0A7G9B3X4_9FIRM</name>
<dbReference type="PANTHER" id="PTHR13812">
    <property type="entry name" value="KETIMINE REDUCTASE MU-CRYSTALLIN"/>
    <property type="match status" value="1"/>
</dbReference>
<dbReference type="PIRSF" id="PIRSF001439">
    <property type="entry name" value="CryM"/>
    <property type="match status" value="1"/>
</dbReference>
<dbReference type="InterPro" id="IPR003462">
    <property type="entry name" value="ODC_Mu_crystall"/>
</dbReference>
<dbReference type="EMBL" id="CP060490">
    <property type="protein sequence ID" value="QNL44255.1"/>
    <property type="molecule type" value="Genomic_DNA"/>
</dbReference>
<dbReference type="Gene3D" id="3.40.50.720">
    <property type="entry name" value="NAD(P)-binding Rossmann-like Domain"/>
    <property type="match status" value="1"/>
</dbReference>
<evidence type="ECO:0000313" key="1">
    <source>
        <dbReference type="EMBL" id="QNL44255.1"/>
    </source>
</evidence>